<evidence type="ECO:0000313" key="2">
    <source>
        <dbReference type="EMBL" id="MCH8615918.1"/>
    </source>
</evidence>
<dbReference type="Proteomes" id="UP001203058">
    <property type="component" value="Unassembled WGS sequence"/>
</dbReference>
<protein>
    <submittedName>
        <fullName evidence="2">Uncharacterized protein</fullName>
    </submittedName>
</protein>
<name>A0ABS9VMJ1_9SPHN</name>
<dbReference type="RefSeq" id="WP_241446754.1">
    <property type="nucleotide sequence ID" value="NZ_JAKZHW010000001.1"/>
</dbReference>
<feature type="signal peptide" evidence="1">
    <location>
        <begin position="1"/>
        <end position="20"/>
    </location>
</feature>
<evidence type="ECO:0000313" key="3">
    <source>
        <dbReference type="Proteomes" id="UP001203058"/>
    </source>
</evidence>
<reference evidence="2 3" key="1">
    <citation type="submission" date="2022-03" db="EMBL/GenBank/DDBJ databases">
        <authorList>
            <person name="Jo J.-H."/>
            <person name="Im W.-T."/>
        </authorList>
    </citation>
    <scope>NUCLEOTIDE SEQUENCE [LARGE SCALE GENOMIC DNA]</scope>
    <source>
        <strain evidence="2 3">SM33</strain>
    </source>
</reference>
<sequence length="165" mass="18322">MSRPIATLLLIAFVAGSAAAATSRQTPRESWGKTGVTLLQYRQDAADCTAQGYFLDISQTDDAKAFVGASRRLDSEVEMGVDPYRYQSIVNATRPDVRYQNLKSTLQATVDECLAARGYSKFRLTDEQRHHLGRLKSGSDQRRAYLYSLATDPAVLQSQKLDTTH</sequence>
<evidence type="ECO:0000256" key="1">
    <source>
        <dbReference type="SAM" id="SignalP"/>
    </source>
</evidence>
<keyword evidence="3" id="KW-1185">Reference proteome</keyword>
<accession>A0ABS9VMJ1</accession>
<feature type="chain" id="PRO_5047135201" evidence="1">
    <location>
        <begin position="21"/>
        <end position="165"/>
    </location>
</feature>
<keyword evidence="1" id="KW-0732">Signal</keyword>
<proteinExistence type="predicted"/>
<gene>
    <name evidence="2" type="ORF">LZ016_07375</name>
</gene>
<organism evidence="2 3">
    <name type="scientific">Sphingomonas telluris</name>
    <dbReference type="NCBI Taxonomy" id="2907998"/>
    <lineage>
        <taxon>Bacteria</taxon>
        <taxon>Pseudomonadati</taxon>
        <taxon>Pseudomonadota</taxon>
        <taxon>Alphaproteobacteria</taxon>
        <taxon>Sphingomonadales</taxon>
        <taxon>Sphingomonadaceae</taxon>
        <taxon>Sphingomonas</taxon>
    </lineage>
</organism>
<dbReference type="EMBL" id="JAKZHW010000001">
    <property type="protein sequence ID" value="MCH8615918.1"/>
    <property type="molecule type" value="Genomic_DNA"/>
</dbReference>
<comment type="caution">
    <text evidence="2">The sequence shown here is derived from an EMBL/GenBank/DDBJ whole genome shotgun (WGS) entry which is preliminary data.</text>
</comment>